<dbReference type="Proteomes" id="UP001242313">
    <property type="component" value="Unassembled WGS sequence"/>
</dbReference>
<gene>
    <name evidence="9" type="ORF">J2S25_003303</name>
</gene>
<keyword evidence="5 7" id="KW-1133">Transmembrane helix</keyword>
<organism evidence="9 10">
    <name type="scientific">Mesobacillus stamsii</name>
    <dbReference type="NCBI Taxonomy" id="225347"/>
    <lineage>
        <taxon>Bacteria</taxon>
        <taxon>Bacillati</taxon>
        <taxon>Bacillota</taxon>
        <taxon>Bacilli</taxon>
        <taxon>Bacillales</taxon>
        <taxon>Bacillaceae</taxon>
        <taxon>Mesobacillus</taxon>
    </lineage>
</organism>
<dbReference type="PANTHER" id="PTHR30193">
    <property type="entry name" value="ABC TRANSPORTER PERMEASE PROTEIN"/>
    <property type="match status" value="1"/>
</dbReference>
<dbReference type="Pfam" id="PF00528">
    <property type="entry name" value="BPD_transp_1"/>
    <property type="match status" value="1"/>
</dbReference>
<feature type="transmembrane region" description="Helical" evidence="7">
    <location>
        <begin position="122"/>
        <end position="145"/>
    </location>
</feature>
<evidence type="ECO:0000256" key="3">
    <source>
        <dbReference type="ARBA" id="ARBA00022475"/>
    </source>
</evidence>
<comment type="subcellular location">
    <subcellularLocation>
        <location evidence="1 7">Cell membrane</location>
        <topology evidence="1 7">Multi-pass membrane protein</topology>
    </subcellularLocation>
</comment>
<dbReference type="EMBL" id="JAUSUN010000025">
    <property type="protein sequence ID" value="MDQ0415080.1"/>
    <property type="molecule type" value="Genomic_DNA"/>
</dbReference>
<evidence type="ECO:0000256" key="6">
    <source>
        <dbReference type="ARBA" id="ARBA00023136"/>
    </source>
</evidence>
<evidence type="ECO:0000313" key="9">
    <source>
        <dbReference type="EMBL" id="MDQ0415080.1"/>
    </source>
</evidence>
<evidence type="ECO:0000256" key="1">
    <source>
        <dbReference type="ARBA" id="ARBA00004651"/>
    </source>
</evidence>
<dbReference type="RefSeq" id="WP_307192378.1">
    <property type="nucleotide sequence ID" value="NZ_JAUSUN010000025.1"/>
</dbReference>
<keyword evidence="9" id="KW-0762">Sugar transport</keyword>
<evidence type="ECO:0000256" key="2">
    <source>
        <dbReference type="ARBA" id="ARBA00022448"/>
    </source>
</evidence>
<feature type="transmembrane region" description="Helical" evidence="7">
    <location>
        <begin position="223"/>
        <end position="244"/>
    </location>
</feature>
<dbReference type="InterPro" id="IPR051393">
    <property type="entry name" value="ABC_transporter_permease"/>
</dbReference>
<dbReference type="PANTHER" id="PTHR30193:SF37">
    <property type="entry name" value="INNER MEMBRANE ABC TRANSPORTER PERMEASE PROTEIN YCJO"/>
    <property type="match status" value="1"/>
</dbReference>
<evidence type="ECO:0000313" key="10">
    <source>
        <dbReference type="Proteomes" id="UP001242313"/>
    </source>
</evidence>
<evidence type="ECO:0000259" key="8">
    <source>
        <dbReference type="PROSITE" id="PS50928"/>
    </source>
</evidence>
<comment type="caution">
    <text evidence="9">The sequence shown here is derived from an EMBL/GenBank/DDBJ whole genome shotgun (WGS) entry which is preliminary data.</text>
</comment>
<feature type="domain" description="ABC transmembrane type-1" evidence="8">
    <location>
        <begin position="83"/>
        <end position="293"/>
    </location>
</feature>
<reference evidence="9 10" key="1">
    <citation type="submission" date="2023-07" db="EMBL/GenBank/DDBJ databases">
        <title>Genomic Encyclopedia of Type Strains, Phase IV (KMG-IV): sequencing the most valuable type-strain genomes for metagenomic binning, comparative biology and taxonomic classification.</title>
        <authorList>
            <person name="Goeker M."/>
        </authorList>
    </citation>
    <scope>NUCLEOTIDE SEQUENCE [LARGE SCALE GENOMIC DNA]</scope>
    <source>
        <strain evidence="9 10">DSM 19598</strain>
    </source>
</reference>
<comment type="similarity">
    <text evidence="7">Belongs to the binding-protein-dependent transport system permease family.</text>
</comment>
<keyword evidence="4 7" id="KW-0812">Transmembrane</keyword>
<keyword evidence="10" id="KW-1185">Reference proteome</keyword>
<dbReference type="SUPFAM" id="SSF161098">
    <property type="entry name" value="MetI-like"/>
    <property type="match status" value="1"/>
</dbReference>
<evidence type="ECO:0000256" key="7">
    <source>
        <dbReference type="RuleBase" id="RU363032"/>
    </source>
</evidence>
<evidence type="ECO:0000256" key="5">
    <source>
        <dbReference type="ARBA" id="ARBA00022989"/>
    </source>
</evidence>
<proteinExistence type="inferred from homology"/>
<name>A0ABU0FZ30_9BACI</name>
<sequence length="301" mass="33934">MEAITDKPQTKKRKKPNLWPILFVGPHLLLFLIFFLAPSIFGIYISFTKWNLFTSPEFVGMDNFRTILFDENSSFYDQFYTGMKNTFIFVLISVPFSIIVPLLIATALSVKPRLNRLFQSLFYLPSLFAISAVMIVWNFLLSVTYGPLENYFGISTNMLDNQPYAWISLVLVTIWWTIGGNMVIYLAALNGVPKDLIEAAELDGAGIFNKFFRVTLPSIKYQILFTTVMTTIAQFNVYGQPLMLTGGGPNNSTEVLLMYIQRNAFGSGMSIAGISSAMAVMLGICIMIVSAIQFFLLRDRD</sequence>
<dbReference type="InterPro" id="IPR035906">
    <property type="entry name" value="MetI-like_sf"/>
</dbReference>
<feature type="transmembrane region" description="Helical" evidence="7">
    <location>
        <begin position="165"/>
        <end position="188"/>
    </location>
</feature>
<accession>A0ABU0FZ30</accession>
<keyword evidence="6 7" id="KW-0472">Membrane</keyword>
<keyword evidence="3" id="KW-1003">Cell membrane</keyword>
<protein>
    <submittedName>
        <fullName evidence="9">Multiple sugar transport system permease protein</fullName>
    </submittedName>
</protein>
<feature type="transmembrane region" description="Helical" evidence="7">
    <location>
        <begin position="264"/>
        <end position="297"/>
    </location>
</feature>
<dbReference type="InterPro" id="IPR000515">
    <property type="entry name" value="MetI-like"/>
</dbReference>
<dbReference type="Gene3D" id="1.10.3720.10">
    <property type="entry name" value="MetI-like"/>
    <property type="match status" value="1"/>
</dbReference>
<dbReference type="CDD" id="cd06261">
    <property type="entry name" value="TM_PBP2"/>
    <property type="match status" value="1"/>
</dbReference>
<keyword evidence="2 7" id="KW-0813">Transport</keyword>
<feature type="transmembrane region" description="Helical" evidence="7">
    <location>
        <begin position="87"/>
        <end position="110"/>
    </location>
</feature>
<feature type="transmembrane region" description="Helical" evidence="7">
    <location>
        <begin position="21"/>
        <end position="47"/>
    </location>
</feature>
<dbReference type="PROSITE" id="PS50928">
    <property type="entry name" value="ABC_TM1"/>
    <property type="match status" value="1"/>
</dbReference>
<evidence type="ECO:0000256" key="4">
    <source>
        <dbReference type="ARBA" id="ARBA00022692"/>
    </source>
</evidence>